<evidence type="ECO:0000313" key="1">
    <source>
        <dbReference type="EMBL" id="QHT90017.1"/>
    </source>
</evidence>
<name>A0A6C0ICA4_9ZZZZ</name>
<sequence>MTEWTKFQTSTMRENYIRLLRYIDAQMDTDEIDRAERRSDTMKSYIRYYLEHLDVEYKYQLQGVIQPWILKEKILDVEFGFGDPTCEEDVELIDTIKCDLYNEIYYYTNICKCDTVDMTKFYQCWHCMVRDCGCKADRTCCGQEPYNGRN</sequence>
<reference evidence="1" key="1">
    <citation type="journal article" date="2020" name="Nature">
        <title>Giant virus diversity and host interactions through global metagenomics.</title>
        <authorList>
            <person name="Schulz F."/>
            <person name="Roux S."/>
            <person name="Paez-Espino D."/>
            <person name="Jungbluth S."/>
            <person name="Walsh D.A."/>
            <person name="Denef V.J."/>
            <person name="McMahon K.D."/>
            <person name="Konstantinidis K.T."/>
            <person name="Eloe-Fadrosh E.A."/>
            <person name="Kyrpides N.C."/>
            <person name="Woyke T."/>
        </authorList>
    </citation>
    <scope>NUCLEOTIDE SEQUENCE</scope>
    <source>
        <strain evidence="1">GVMAG-M-3300023184-62</strain>
    </source>
</reference>
<dbReference type="EMBL" id="MN740152">
    <property type="protein sequence ID" value="QHT90017.1"/>
    <property type="molecule type" value="Genomic_DNA"/>
</dbReference>
<protein>
    <submittedName>
        <fullName evidence="1">Uncharacterized protein</fullName>
    </submittedName>
</protein>
<accession>A0A6C0ICA4</accession>
<proteinExistence type="predicted"/>
<organism evidence="1">
    <name type="scientific">viral metagenome</name>
    <dbReference type="NCBI Taxonomy" id="1070528"/>
    <lineage>
        <taxon>unclassified sequences</taxon>
        <taxon>metagenomes</taxon>
        <taxon>organismal metagenomes</taxon>
    </lineage>
</organism>
<dbReference type="AlphaFoldDB" id="A0A6C0ICA4"/>